<evidence type="ECO:0000313" key="11">
    <source>
        <dbReference type="Proteomes" id="UP000789595"/>
    </source>
</evidence>
<feature type="compositionally biased region" description="Low complexity" evidence="8">
    <location>
        <begin position="424"/>
        <end position="441"/>
    </location>
</feature>
<keyword evidence="11" id="KW-1185">Reference proteome</keyword>
<dbReference type="Gene3D" id="1.10.510.10">
    <property type="entry name" value="Transferase(Phosphotransferase) domain 1"/>
    <property type="match status" value="1"/>
</dbReference>
<evidence type="ECO:0000256" key="8">
    <source>
        <dbReference type="SAM" id="MobiDB-lite"/>
    </source>
</evidence>
<keyword evidence="3 6" id="KW-0547">Nucleotide-binding</keyword>
<dbReference type="Proteomes" id="UP000789595">
    <property type="component" value="Unassembled WGS sequence"/>
</dbReference>
<dbReference type="GO" id="GO:0004674">
    <property type="term" value="F:protein serine/threonine kinase activity"/>
    <property type="evidence" value="ECO:0007669"/>
    <property type="project" value="UniProtKB-KW"/>
</dbReference>
<evidence type="ECO:0000313" key="10">
    <source>
        <dbReference type="EMBL" id="CAH0365164.1"/>
    </source>
</evidence>
<comment type="similarity">
    <text evidence="7">Belongs to the protein kinase superfamily.</text>
</comment>
<organism evidence="10 11">
    <name type="scientific">Pelagomonas calceolata</name>
    <dbReference type="NCBI Taxonomy" id="35677"/>
    <lineage>
        <taxon>Eukaryota</taxon>
        <taxon>Sar</taxon>
        <taxon>Stramenopiles</taxon>
        <taxon>Ochrophyta</taxon>
        <taxon>Pelagophyceae</taxon>
        <taxon>Pelagomonadales</taxon>
        <taxon>Pelagomonadaceae</taxon>
        <taxon>Pelagomonas</taxon>
    </lineage>
</organism>
<dbReference type="PROSITE" id="PS00108">
    <property type="entry name" value="PROTEIN_KINASE_ST"/>
    <property type="match status" value="1"/>
</dbReference>
<keyword evidence="2" id="KW-0808">Transferase</keyword>
<protein>
    <recommendedName>
        <fullName evidence="9">Protein kinase domain-containing protein</fullName>
    </recommendedName>
</protein>
<feature type="region of interest" description="Disordered" evidence="8">
    <location>
        <begin position="404"/>
        <end position="452"/>
    </location>
</feature>
<dbReference type="PROSITE" id="PS50011">
    <property type="entry name" value="PROTEIN_KINASE_DOM"/>
    <property type="match status" value="1"/>
</dbReference>
<reference evidence="10" key="1">
    <citation type="submission" date="2021-11" db="EMBL/GenBank/DDBJ databases">
        <authorList>
            <consortium name="Genoscope - CEA"/>
            <person name="William W."/>
        </authorList>
    </citation>
    <scope>NUCLEOTIDE SEQUENCE</scope>
</reference>
<comment type="caution">
    <text evidence="10">The sequence shown here is derived from an EMBL/GenBank/DDBJ whole genome shotgun (WGS) entry which is preliminary data.</text>
</comment>
<feature type="compositionally biased region" description="Basic and acidic residues" evidence="8">
    <location>
        <begin position="407"/>
        <end position="423"/>
    </location>
</feature>
<sequence>MWLLRRVGGLCCTADLYRDEADVWYSSRIQLEIDYEPGEKLGEGSYAVVRAVRRRRDGARLAAKRISKRLTISDDNVLWAAPAEQKIRREIEILRLLGGQGRCLGLVGVLETSDALLMLTPLCAGGDLMRHLARAKHFTEADASRFFRDFCGAVAHCHRRRVAHRDVKPENLLVTYERRRPAVVLADFGSAARFAADGTERFRRECGSPFWSSPEVWARDYDHRGDVYSCGVVLLVLTRGMLSGDEVRTLHGGGLAALLRLQRTFTRRAEPSADLRDLLEALLAPEAARASAADALRSQWLTAARGDRHLANPAAAALRLRATERAARVALSTLLDRAAAAAAEALVEPTPGLPPDCALLGDVIRSLARLGAAGARARGVLADLERDPDLVLVHAPFVLARLSAPPPREEPAAPLSPEKRCHSSDALSSLSGSSRSAPGRRGAPGAGVHGLSMDGTFSGHAGIFLEDLDGSPSARPVEVA</sequence>
<dbReference type="PANTHER" id="PTHR24349">
    <property type="entry name" value="SERINE/THREONINE-PROTEIN KINASE"/>
    <property type="match status" value="1"/>
</dbReference>
<evidence type="ECO:0000256" key="1">
    <source>
        <dbReference type="ARBA" id="ARBA00022527"/>
    </source>
</evidence>
<dbReference type="InterPro" id="IPR017441">
    <property type="entry name" value="Protein_kinase_ATP_BS"/>
</dbReference>
<proteinExistence type="inferred from homology"/>
<dbReference type="OrthoDB" id="45105at2759"/>
<evidence type="ECO:0000256" key="2">
    <source>
        <dbReference type="ARBA" id="ARBA00022679"/>
    </source>
</evidence>
<evidence type="ECO:0000256" key="6">
    <source>
        <dbReference type="PROSITE-ProRule" id="PRU10141"/>
    </source>
</evidence>
<dbReference type="PROSITE" id="PS00107">
    <property type="entry name" value="PROTEIN_KINASE_ATP"/>
    <property type="match status" value="1"/>
</dbReference>
<accession>A0A8J2SBA1</accession>
<dbReference type="GO" id="GO:0005524">
    <property type="term" value="F:ATP binding"/>
    <property type="evidence" value="ECO:0007669"/>
    <property type="project" value="UniProtKB-UniRule"/>
</dbReference>
<dbReference type="EMBL" id="CAKKNE010000001">
    <property type="protein sequence ID" value="CAH0365164.1"/>
    <property type="molecule type" value="Genomic_DNA"/>
</dbReference>
<dbReference type="InterPro" id="IPR050205">
    <property type="entry name" value="CDPK_Ser/Thr_kinases"/>
</dbReference>
<dbReference type="AlphaFoldDB" id="A0A8J2SBA1"/>
<evidence type="ECO:0000259" key="9">
    <source>
        <dbReference type="PROSITE" id="PS50011"/>
    </source>
</evidence>
<dbReference type="SUPFAM" id="SSF56112">
    <property type="entry name" value="Protein kinase-like (PK-like)"/>
    <property type="match status" value="1"/>
</dbReference>
<keyword evidence="4" id="KW-0418">Kinase</keyword>
<evidence type="ECO:0000256" key="7">
    <source>
        <dbReference type="RuleBase" id="RU000304"/>
    </source>
</evidence>
<evidence type="ECO:0000256" key="3">
    <source>
        <dbReference type="ARBA" id="ARBA00022741"/>
    </source>
</evidence>
<dbReference type="InterPro" id="IPR011009">
    <property type="entry name" value="Kinase-like_dom_sf"/>
</dbReference>
<dbReference type="Pfam" id="PF00069">
    <property type="entry name" value="Pkinase"/>
    <property type="match status" value="1"/>
</dbReference>
<name>A0A8J2SBA1_9STRA</name>
<keyword evidence="5 6" id="KW-0067">ATP-binding</keyword>
<dbReference type="InterPro" id="IPR000719">
    <property type="entry name" value="Prot_kinase_dom"/>
</dbReference>
<dbReference type="SMART" id="SM00220">
    <property type="entry name" value="S_TKc"/>
    <property type="match status" value="1"/>
</dbReference>
<evidence type="ECO:0000256" key="4">
    <source>
        <dbReference type="ARBA" id="ARBA00022777"/>
    </source>
</evidence>
<evidence type="ECO:0000256" key="5">
    <source>
        <dbReference type="ARBA" id="ARBA00022840"/>
    </source>
</evidence>
<gene>
    <name evidence="10" type="ORF">PECAL_1P15840</name>
</gene>
<feature type="binding site" evidence="6">
    <location>
        <position position="64"/>
    </location>
    <ligand>
        <name>ATP</name>
        <dbReference type="ChEBI" id="CHEBI:30616"/>
    </ligand>
</feature>
<feature type="domain" description="Protein kinase" evidence="9">
    <location>
        <begin position="35"/>
        <end position="301"/>
    </location>
</feature>
<dbReference type="InterPro" id="IPR008271">
    <property type="entry name" value="Ser/Thr_kinase_AS"/>
</dbReference>
<keyword evidence="1 7" id="KW-0723">Serine/threonine-protein kinase</keyword>